<dbReference type="Gene3D" id="2.60.120.1140">
    <property type="entry name" value="Protein of unknown function DUF192"/>
    <property type="match status" value="1"/>
</dbReference>
<dbReference type="AlphaFoldDB" id="A0ABD6ATX9"/>
<evidence type="ECO:0000313" key="2">
    <source>
        <dbReference type="Proteomes" id="UP001597187"/>
    </source>
</evidence>
<dbReference type="InterPro" id="IPR003795">
    <property type="entry name" value="DUF192"/>
</dbReference>
<gene>
    <name evidence="1" type="ORF">ACFSBT_05930</name>
</gene>
<name>A0ABD6ATX9_9EURY</name>
<reference evidence="1 2" key="1">
    <citation type="journal article" date="2019" name="Int. J. Syst. Evol. Microbiol.">
        <title>The Global Catalogue of Microorganisms (GCM) 10K type strain sequencing project: providing services to taxonomists for standard genome sequencing and annotation.</title>
        <authorList>
            <consortium name="The Broad Institute Genomics Platform"/>
            <consortium name="The Broad Institute Genome Sequencing Center for Infectious Disease"/>
            <person name="Wu L."/>
            <person name="Ma J."/>
        </authorList>
    </citation>
    <scope>NUCLEOTIDE SEQUENCE [LARGE SCALE GENOMIC DNA]</scope>
    <source>
        <strain evidence="1 2">CGMCC 1.12563</strain>
    </source>
</reference>
<evidence type="ECO:0000313" key="1">
    <source>
        <dbReference type="EMBL" id="MFD1512821.1"/>
    </source>
</evidence>
<dbReference type="InterPro" id="IPR038695">
    <property type="entry name" value="Saro_0823-like_sf"/>
</dbReference>
<protein>
    <submittedName>
        <fullName evidence="1">DUF192 domain-containing protein</fullName>
    </submittedName>
</protein>
<dbReference type="PANTHER" id="PTHR37953:SF1">
    <property type="entry name" value="UPF0127 PROTEIN MJ1496"/>
    <property type="match status" value="1"/>
</dbReference>
<dbReference type="Pfam" id="PF02643">
    <property type="entry name" value="DUF192"/>
    <property type="match status" value="1"/>
</dbReference>
<proteinExistence type="predicted"/>
<sequence length="174" mass="18540">MSNRRAAAVLAAVVLAALAVAAYALYPALSLAVVGPPSDYERTTVTAYDDGGERLGSVEVRVADDRVKRYAGLSYTENLSADEGMWFVHDDTASRTFVMRGMSFDIDIVFVGANGTVTAIHHAEAPAEGVDGDTLRYGGTGRYVLELPAEWTTRHGVEVGDCLDAAGYETTCAR</sequence>
<keyword evidence="2" id="KW-1185">Reference proteome</keyword>
<dbReference type="EMBL" id="JBHUDC010000003">
    <property type="protein sequence ID" value="MFD1512821.1"/>
    <property type="molecule type" value="Genomic_DNA"/>
</dbReference>
<dbReference type="PANTHER" id="PTHR37953">
    <property type="entry name" value="UPF0127 PROTEIN MJ1496"/>
    <property type="match status" value="1"/>
</dbReference>
<dbReference type="Proteomes" id="UP001597187">
    <property type="component" value="Unassembled WGS sequence"/>
</dbReference>
<accession>A0ABD6ATX9</accession>
<dbReference type="RefSeq" id="WP_305794363.1">
    <property type="nucleotide sequence ID" value="NZ_JALXFV010000003.1"/>
</dbReference>
<comment type="caution">
    <text evidence="1">The sequence shown here is derived from an EMBL/GenBank/DDBJ whole genome shotgun (WGS) entry which is preliminary data.</text>
</comment>
<organism evidence="1 2">
    <name type="scientific">Halomarina rubra</name>
    <dbReference type="NCBI Taxonomy" id="2071873"/>
    <lineage>
        <taxon>Archaea</taxon>
        <taxon>Methanobacteriati</taxon>
        <taxon>Methanobacteriota</taxon>
        <taxon>Stenosarchaea group</taxon>
        <taxon>Halobacteria</taxon>
        <taxon>Halobacteriales</taxon>
        <taxon>Natronomonadaceae</taxon>
        <taxon>Halomarina</taxon>
    </lineage>
</organism>